<dbReference type="Proteomes" id="UP001356427">
    <property type="component" value="Unassembled WGS sequence"/>
</dbReference>
<evidence type="ECO:0000256" key="3">
    <source>
        <dbReference type="ARBA" id="ARBA00022696"/>
    </source>
</evidence>
<keyword evidence="2" id="KW-0964">Secreted</keyword>
<accession>A0AAN8KFW4</accession>
<keyword evidence="5" id="KW-0175">Coiled coil</keyword>
<dbReference type="GO" id="GO:0005102">
    <property type="term" value="F:signaling receptor binding"/>
    <property type="evidence" value="ECO:0007669"/>
    <property type="project" value="InterPro"/>
</dbReference>
<gene>
    <name evidence="11" type="ORF">J4Q44_G00374470</name>
</gene>
<protein>
    <recommendedName>
        <fullName evidence="10">Fibrinogen alpha/beta/gamma chain coiled coil domain-containing protein</fullName>
    </recommendedName>
</protein>
<dbReference type="FunFam" id="1.20.5.50:FF:000004">
    <property type="entry name" value="Fibrinogen beta chain"/>
    <property type="match status" value="1"/>
</dbReference>
<reference evidence="11 12" key="1">
    <citation type="submission" date="2021-04" db="EMBL/GenBank/DDBJ databases">
        <authorList>
            <person name="De Guttry C."/>
            <person name="Zahm M."/>
            <person name="Klopp C."/>
            <person name="Cabau C."/>
            <person name="Louis A."/>
            <person name="Berthelot C."/>
            <person name="Parey E."/>
            <person name="Roest Crollius H."/>
            <person name="Montfort J."/>
            <person name="Robinson-Rechavi M."/>
            <person name="Bucao C."/>
            <person name="Bouchez O."/>
            <person name="Gislard M."/>
            <person name="Lluch J."/>
            <person name="Milhes M."/>
            <person name="Lampietro C."/>
            <person name="Lopez Roques C."/>
            <person name="Donnadieu C."/>
            <person name="Braasch I."/>
            <person name="Desvignes T."/>
            <person name="Postlethwait J."/>
            <person name="Bobe J."/>
            <person name="Wedekind C."/>
            <person name="Guiguen Y."/>
        </authorList>
    </citation>
    <scope>NUCLEOTIDE SEQUENCE [LARGE SCALE GENOMIC DNA]</scope>
    <source>
        <strain evidence="11">Cs_M1</strain>
        <tissue evidence="11">Blood</tissue>
    </source>
</reference>
<keyword evidence="7" id="KW-1015">Disulfide bond</keyword>
<dbReference type="SUPFAM" id="SSF58010">
    <property type="entry name" value="Fibrinogen coiled-coil and central regions"/>
    <property type="match status" value="1"/>
</dbReference>
<dbReference type="GO" id="GO:0042730">
    <property type="term" value="P:fibrinolysis"/>
    <property type="evidence" value="ECO:0007669"/>
    <property type="project" value="TreeGrafter"/>
</dbReference>
<dbReference type="GO" id="GO:0051258">
    <property type="term" value="P:protein polymerization"/>
    <property type="evidence" value="ECO:0007669"/>
    <property type="project" value="InterPro"/>
</dbReference>
<keyword evidence="4" id="KW-0732">Signal</keyword>
<comment type="caution">
    <text evidence="11">The sequence shown here is derived from an EMBL/GenBank/DDBJ whole genome shotgun (WGS) entry which is preliminary data.</text>
</comment>
<feature type="non-terminal residue" evidence="11">
    <location>
        <position position="167"/>
    </location>
</feature>
<evidence type="ECO:0000256" key="6">
    <source>
        <dbReference type="ARBA" id="ARBA00023084"/>
    </source>
</evidence>
<dbReference type="GO" id="GO:0005201">
    <property type="term" value="F:extracellular matrix structural constituent"/>
    <property type="evidence" value="ECO:0007669"/>
    <property type="project" value="TreeGrafter"/>
</dbReference>
<evidence type="ECO:0000256" key="2">
    <source>
        <dbReference type="ARBA" id="ARBA00022525"/>
    </source>
</evidence>
<proteinExistence type="predicted"/>
<evidence type="ECO:0000256" key="4">
    <source>
        <dbReference type="ARBA" id="ARBA00022729"/>
    </source>
</evidence>
<keyword evidence="6" id="KW-0094">Blood coagulation</keyword>
<sequence>MSSAGPKTVVDPRGHRPLSRGSETYSPARNNPPPVSGGSQYRGRPTAAPARGMEQEKDEQPEAGGCTHASEQMGVLCPTGCELKTAMLKQERNVKEEVRKMQKDVDDLSRSTNNVYNYVDGMSTALRERQLVSNENGDLVSQYTDDLETQHAFAKEAIDTRLPSLTL</sequence>
<dbReference type="Pfam" id="PF08702">
    <property type="entry name" value="Fib_alpha"/>
    <property type="match status" value="1"/>
</dbReference>
<dbReference type="InterPro" id="IPR012290">
    <property type="entry name" value="Fibrinogen_a/b/g_coil_dom"/>
</dbReference>
<dbReference type="SMART" id="SM01212">
    <property type="entry name" value="Fib_alpha"/>
    <property type="match status" value="1"/>
</dbReference>
<dbReference type="GO" id="GO:0005577">
    <property type="term" value="C:fibrinogen complex"/>
    <property type="evidence" value="ECO:0007669"/>
    <property type="project" value="InterPro"/>
</dbReference>
<keyword evidence="3" id="KW-0356">Hemostasis</keyword>
<feature type="region of interest" description="Disordered" evidence="9">
    <location>
        <begin position="1"/>
        <end position="71"/>
    </location>
</feature>
<evidence type="ECO:0000256" key="1">
    <source>
        <dbReference type="ARBA" id="ARBA00004613"/>
    </source>
</evidence>
<evidence type="ECO:0000256" key="5">
    <source>
        <dbReference type="ARBA" id="ARBA00023054"/>
    </source>
</evidence>
<feature type="domain" description="Fibrinogen alpha/beta/gamma chain coiled coil" evidence="10">
    <location>
        <begin position="61"/>
        <end position="164"/>
    </location>
</feature>
<comment type="subunit">
    <text evidence="8">Heterohexamer; disulfide linked. Contains 2 sets of 3 non-identical chains (alpha, beta and gamma). The 2 heterotrimers are in head to head conformation with the N-termini in a small central domain.</text>
</comment>
<dbReference type="GO" id="GO:0030674">
    <property type="term" value="F:protein-macromolecule adaptor activity"/>
    <property type="evidence" value="ECO:0007669"/>
    <property type="project" value="TreeGrafter"/>
</dbReference>
<dbReference type="GO" id="GO:0070527">
    <property type="term" value="P:platelet aggregation"/>
    <property type="evidence" value="ECO:0007669"/>
    <property type="project" value="TreeGrafter"/>
</dbReference>
<evidence type="ECO:0000313" key="12">
    <source>
        <dbReference type="Proteomes" id="UP001356427"/>
    </source>
</evidence>
<comment type="subcellular location">
    <subcellularLocation>
        <location evidence="1">Secreted</location>
    </subcellularLocation>
</comment>
<name>A0AAN8KFW4_9TELE</name>
<dbReference type="Gene3D" id="1.20.5.50">
    <property type="match status" value="1"/>
</dbReference>
<dbReference type="InterPro" id="IPR037579">
    <property type="entry name" value="FIB_ANG-like"/>
</dbReference>
<organism evidence="11 12">
    <name type="scientific">Coregonus suidteri</name>
    <dbReference type="NCBI Taxonomy" id="861788"/>
    <lineage>
        <taxon>Eukaryota</taxon>
        <taxon>Metazoa</taxon>
        <taxon>Chordata</taxon>
        <taxon>Craniata</taxon>
        <taxon>Vertebrata</taxon>
        <taxon>Euteleostomi</taxon>
        <taxon>Actinopterygii</taxon>
        <taxon>Neopterygii</taxon>
        <taxon>Teleostei</taxon>
        <taxon>Protacanthopterygii</taxon>
        <taxon>Salmoniformes</taxon>
        <taxon>Salmonidae</taxon>
        <taxon>Coregoninae</taxon>
        <taxon>Coregonus</taxon>
    </lineage>
</organism>
<dbReference type="PANTHER" id="PTHR47221:SF6">
    <property type="entry name" value="FIBRINOGEN ALPHA CHAIN"/>
    <property type="match status" value="1"/>
</dbReference>
<dbReference type="PANTHER" id="PTHR47221">
    <property type="entry name" value="FIBRINOGEN ALPHA CHAIN"/>
    <property type="match status" value="1"/>
</dbReference>
<dbReference type="EMBL" id="JAGTTL010000039">
    <property type="protein sequence ID" value="KAK6291662.1"/>
    <property type="molecule type" value="Genomic_DNA"/>
</dbReference>
<evidence type="ECO:0000259" key="10">
    <source>
        <dbReference type="SMART" id="SM01212"/>
    </source>
</evidence>
<keyword evidence="12" id="KW-1185">Reference proteome</keyword>
<evidence type="ECO:0000256" key="8">
    <source>
        <dbReference type="ARBA" id="ARBA00025974"/>
    </source>
</evidence>
<dbReference type="GO" id="GO:0034116">
    <property type="term" value="P:positive regulation of heterotypic cell-cell adhesion"/>
    <property type="evidence" value="ECO:0007669"/>
    <property type="project" value="TreeGrafter"/>
</dbReference>
<evidence type="ECO:0000256" key="9">
    <source>
        <dbReference type="SAM" id="MobiDB-lite"/>
    </source>
</evidence>
<dbReference type="AlphaFoldDB" id="A0AAN8KFW4"/>
<evidence type="ECO:0000256" key="7">
    <source>
        <dbReference type="ARBA" id="ARBA00023157"/>
    </source>
</evidence>
<evidence type="ECO:0000313" key="11">
    <source>
        <dbReference type="EMBL" id="KAK6291662.1"/>
    </source>
</evidence>
<dbReference type="GO" id="GO:0072377">
    <property type="term" value="P:blood coagulation, common pathway"/>
    <property type="evidence" value="ECO:0007669"/>
    <property type="project" value="TreeGrafter"/>
</dbReference>